<organism evidence="2 3">
    <name type="scientific">Desulfosporosinus youngiae DSM 17734</name>
    <dbReference type="NCBI Taxonomy" id="768710"/>
    <lineage>
        <taxon>Bacteria</taxon>
        <taxon>Bacillati</taxon>
        <taxon>Bacillota</taxon>
        <taxon>Clostridia</taxon>
        <taxon>Eubacteriales</taxon>
        <taxon>Desulfitobacteriaceae</taxon>
        <taxon>Desulfosporosinus</taxon>
    </lineage>
</organism>
<sequence length="78" mass="8846">MQQPIFWDIAGPISLFLLGISFILSIFFFIKKRVKFIILCSIVSLIVAFITLWSIGYYVLILAIVQFGAAVYLSVKIN</sequence>
<evidence type="ECO:0000313" key="3">
    <source>
        <dbReference type="Proteomes" id="UP000005104"/>
    </source>
</evidence>
<dbReference type="HOGENOM" id="CLU_2616298_0_0_9"/>
<feature type="transmembrane region" description="Helical" evidence="1">
    <location>
        <begin position="36"/>
        <end position="52"/>
    </location>
</feature>
<feature type="transmembrane region" description="Helical" evidence="1">
    <location>
        <begin position="6"/>
        <end position="29"/>
    </location>
</feature>
<gene>
    <name evidence="2" type="ORF">DesyoDRAFT_2030</name>
</gene>
<accession>H5XU35</accession>
<reference evidence="2 3" key="1">
    <citation type="submission" date="2011-11" db="EMBL/GenBank/DDBJ databases">
        <title>The Noncontiguous Finished genome of Desulfosporosinus youngiae DSM 17734.</title>
        <authorList>
            <consortium name="US DOE Joint Genome Institute (JGI-PGF)"/>
            <person name="Lucas S."/>
            <person name="Han J."/>
            <person name="Lapidus A."/>
            <person name="Cheng J.-F."/>
            <person name="Goodwin L."/>
            <person name="Pitluck S."/>
            <person name="Peters L."/>
            <person name="Ovchinnikova G."/>
            <person name="Lu M."/>
            <person name="Land M.L."/>
            <person name="Hauser L."/>
            <person name="Pester M."/>
            <person name="Spring S."/>
            <person name="Ollivier B."/>
            <person name="Rattei T."/>
            <person name="Klenk H.-P."/>
            <person name="Wagner M."/>
            <person name="Loy A."/>
            <person name="Woyke T.J."/>
        </authorList>
    </citation>
    <scope>NUCLEOTIDE SEQUENCE [LARGE SCALE GENOMIC DNA]</scope>
    <source>
        <strain evidence="2 3">DSM 17734</strain>
    </source>
</reference>
<evidence type="ECO:0000256" key="1">
    <source>
        <dbReference type="SAM" id="Phobius"/>
    </source>
</evidence>
<keyword evidence="1" id="KW-0812">Transmembrane</keyword>
<keyword evidence="3" id="KW-1185">Reference proteome</keyword>
<keyword evidence="1" id="KW-0472">Membrane</keyword>
<dbReference type="Proteomes" id="UP000005104">
    <property type="component" value="Chromosome"/>
</dbReference>
<dbReference type="AlphaFoldDB" id="H5XU35"/>
<name>H5XU35_9FIRM</name>
<keyword evidence="1" id="KW-1133">Transmembrane helix</keyword>
<proteinExistence type="predicted"/>
<dbReference type="EMBL" id="CM001441">
    <property type="protein sequence ID" value="EHQ89131.1"/>
    <property type="molecule type" value="Genomic_DNA"/>
</dbReference>
<evidence type="ECO:0000313" key="2">
    <source>
        <dbReference type="EMBL" id="EHQ89131.1"/>
    </source>
</evidence>
<dbReference type="STRING" id="768710.DesyoDRAFT_2030"/>
<feature type="transmembrane region" description="Helical" evidence="1">
    <location>
        <begin position="58"/>
        <end position="75"/>
    </location>
</feature>
<protein>
    <submittedName>
        <fullName evidence="2">Uncharacterized protein</fullName>
    </submittedName>
</protein>